<dbReference type="InterPro" id="IPR036280">
    <property type="entry name" value="Multihaem_cyt_sf"/>
</dbReference>
<keyword evidence="9" id="KW-0249">Electron transport</keyword>
<geneLocation type="plasmid" evidence="12 13">
    <name>pSULKU01</name>
</geneLocation>
<evidence type="ECO:0000256" key="4">
    <source>
        <dbReference type="ARBA" id="ARBA00022448"/>
    </source>
</evidence>
<sequence length="195" mass="21093">MKRNVISIVTAALVLGSVVLLGAGKEVQIADESLGLSKVSVDADSGLVEKPFVYKGTAPGAGNKRIPRTYDNQPPMIPHDISELPIITQEENACTSCHMPDVAPSVGAIPIPKSHLTNLRKMEDLKGELYQGRWNCTQCHAPQAVLDPAVMNKFKGAYHKKIGGEYKTNLMKTLREGVLEDPSGSFDLNKDLVAD</sequence>
<keyword evidence="5" id="KW-0349">Heme</keyword>
<dbReference type="Proteomes" id="UP000008721">
    <property type="component" value="Plasmid pSULKU01"/>
</dbReference>
<keyword evidence="13" id="KW-1185">Reference proteome</keyword>
<evidence type="ECO:0000256" key="11">
    <source>
        <dbReference type="ARBA" id="ARBA00031832"/>
    </source>
</evidence>
<dbReference type="HOGENOM" id="CLU_103367_0_0_7"/>
<evidence type="ECO:0000256" key="7">
    <source>
        <dbReference type="ARBA" id="ARBA00022729"/>
    </source>
</evidence>
<keyword evidence="6" id="KW-0479">Metal-binding</keyword>
<dbReference type="GO" id="GO:0042597">
    <property type="term" value="C:periplasmic space"/>
    <property type="evidence" value="ECO:0007669"/>
    <property type="project" value="UniProtKB-SubCell"/>
</dbReference>
<keyword evidence="10" id="KW-0408">Iron</keyword>
<dbReference type="PANTHER" id="PTHR38604:SF1">
    <property type="entry name" value="PERIPLASMIC NITRATE REDUCTASE, ELECTRON TRANSFER SUBUNIT"/>
    <property type="match status" value="1"/>
</dbReference>
<gene>
    <name evidence="12" type="ordered locus">Sulku_2613</name>
</gene>
<protein>
    <recommendedName>
        <fullName evidence="3">Periplasmic nitrate reductase, electron transfer subunit</fullName>
    </recommendedName>
    <alternativeName>
        <fullName evidence="11">Diheme cytochrome c NapB</fullName>
    </alternativeName>
</protein>
<reference evidence="12 13" key="1">
    <citation type="journal article" date="2012" name="Stand. Genomic Sci.">
        <title>Complete genome sequence of the sulfur compounds oxidizing chemolithoautotroph Sulfuricurvum kujiense type strain (YK-1(T)).</title>
        <authorList>
            <person name="Han C."/>
            <person name="Kotsyurbenko O."/>
            <person name="Chertkov O."/>
            <person name="Held B."/>
            <person name="Lapidus A."/>
            <person name="Nolan M."/>
            <person name="Lucas S."/>
            <person name="Hammon N."/>
            <person name="Deshpande S."/>
            <person name="Cheng J.F."/>
            <person name="Tapia R."/>
            <person name="Goodwin L.A."/>
            <person name="Pitluck S."/>
            <person name="Liolios K."/>
            <person name="Pagani I."/>
            <person name="Ivanova N."/>
            <person name="Mavromatis K."/>
            <person name="Mikhailova N."/>
            <person name="Pati A."/>
            <person name="Chen A."/>
            <person name="Palaniappan K."/>
            <person name="Land M."/>
            <person name="Hauser L."/>
            <person name="Chang Y.J."/>
            <person name="Jeffries C.D."/>
            <person name="Brambilla E.M."/>
            <person name="Rohde M."/>
            <person name="Spring S."/>
            <person name="Sikorski J."/>
            <person name="Goker M."/>
            <person name="Woyke T."/>
            <person name="Bristow J."/>
            <person name="Eisen J.A."/>
            <person name="Markowitz V."/>
            <person name="Hugenholtz P."/>
            <person name="Kyrpides N.C."/>
            <person name="Klenk H.P."/>
            <person name="Detter J.C."/>
        </authorList>
    </citation>
    <scope>NUCLEOTIDE SEQUENCE [LARGE SCALE GENOMIC DNA]</scope>
    <source>
        <strain evidence="13">ATCC BAA-921 / DSM 16994 / JCM 11577 / YK-1</strain>
    </source>
</reference>
<dbReference type="OrthoDB" id="13290at2"/>
<proteinExistence type="inferred from homology"/>
<evidence type="ECO:0000256" key="6">
    <source>
        <dbReference type="ARBA" id="ARBA00022723"/>
    </source>
</evidence>
<dbReference type="eggNOG" id="COG3043">
    <property type="taxonomic scope" value="Bacteria"/>
</dbReference>
<comment type="similarity">
    <text evidence="2">Belongs to the NapB family.</text>
</comment>
<evidence type="ECO:0000313" key="13">
    <source>
        <dbReference type="Proteomes" id="UP000008721"/>
    </source>
</evidence>
<accession>E4U3K2</accession>
<evidence type="ECO:0000256" key="3">
    <source>
        <dbReference type="ARBA" id="ARBA00013773"/>
    </source>
</evidence>
<dbReference type="InterPro" id="IPR005591">
    <property type="entry name" value="NapB"/>
</dbReference>
<name>E4U3K2_SULKY</name>
<comment type="subcellular location">
    <subcellularLocation>
        <location evidence="1">Periplasm</location>
    </subcellularLocation>
</comment>
<keyword evidence="12" id="KW-0614">Plasmid</keyword>
<evidence type="ECO:0000256" key="8">
    <source>
        <dbReference type="ARBA" id="ARBA00022764"/>
    </source>
</evidence>
<dbReference type="EMBL" id="CP002356">
    <property type="protein sequence ID" value="ADR35268.1"/>
    <property type="molecule type" value="Genomic_DNA"/>
</dbReference>
<evidence type="ECO:0000256" key="5">
    <source>
        <dbReference type="ARBA" id="ARBA00022617"/>
    </source>
</evidence>
<dbReference type="KEGG" id="sku:Sulku_2613"/>
<dbReference type="AlphaFoldDB" id="E4U3K2"/>
<evidence type="ECO:0000256" key="10">
    <source>
        <dbReference type="ARBA" id="ARBA00023004"/>
    </source>
</evidence>
<dbReference type="GO" id="GO:0009061">
    <property type="term" value="P:anaerobic respiration"/>
    <property type="evidence" value="ECO:0007669"/>
    <property type="project" value="InterPro"/>
</dbReference>
<keyword evidence="7" id="KW-0732">Signal</keyword>
<keyword evidence="4" id="KW-0813">Transport</keyword>
<dbReference type="PANTHER" id="PTHR38604">
    <property type="entry name" value="PERIPLASMIC NITRATE REDUCTASE, ELECTRON TRANSFER SUBUNIT"/>
    <property type="match status" value="1"/>
</dbReference>
<dbReference type="GO" id="GO:0046872">
    <property type="term" value="F:metal ion binding"/>
    <property type="evidence" value="ECO:0007669"/>
    <property type="project" value="UniProtKB-KW"/>
</dbReference>
<evidence type="ECO:0000256" key="9">
    <source>
        <dbReference type="ARBA" id="ARBA00022982"/>
    </source>
</evidence>
<keyword evidence="8" id="KW-0574">Periplasm</keyword>
<dbReference type="SUPFAM" id="SSF48695">
    <property type="entry name" value="Multiheme cytochromes"/>
    <property type="match status" value="1"/>
</dbReference>
<evidence type="ECO:0000256" key="2">
    <source>
        <dbReference type="ARBA" id="ARBA00007368"/>
    </source>
</evidence>
<organism evidence="12 13">
    <name type="scientific">Sulfuricurvum kujiense (strain ATCC BAA-921 / DSM 16994 / JCM 11577 / YK-1)</name>
    <dbReference type="NCBI Taxonomy" id="709032"/>
    <lineage>
        <taxon>Bacteria</taxon>
        <taxon>Pseudomonadati</taxon>
        <taxon>Campylobacterota</taxon>
        <taxon>Epsilonproteobacteria</taxon>
        <taxon>Campylobacterales</taxon>
        <taxon>Sulfurimonadaceae</taxon>
        <taxon>Sulfuricurvum</taxon>
    </lineage>
</organism>
<dbReference type="RefSeq" id="WP_013449880.1">
    <property type="nucleotide sequence ID" value="NC_014754.1"/>
</dbReference>
<evidence type="ECO:0000256" key="1">
    <source>
        <dbReference type="ARBA" id="ARBA00004418"/>
    </source>
</evidence>
<dbReference type="Pfam" id="PF03892">
    <property type="entry name" value="NapB"/>
    <property type="match status" value="1"/>
</dbReference>
<dbReference type="Gene3D" id="1.10.1130.10">
    <property type="entry name" value="Flavocytochrome C3, Chain A"/>
    <property type="match status" value="1"/>
</dbReference>
<evidence type="ECO:0000313" key="12">
    <source>
        <dbReference type="EMBL" id="ADR35268.1"/>
    </source>
</evidence>